<organism evidence="1 2">
    <name type="scientific">Gigaspora margarita</name>
    <dbReference type="NCBI Taxonomy" id="4874"/>
    <lineage>
        <taxon>Eukaryota</taxon>
        <taxon>Fungi</taxon>
        <taxon>Fungi incertae sedis</taxon>
        <taxon>Mucoromycota</taxon>
        <taxon>Glomeromycotina</taxon>
        <taxon>Glomeromycetes</taxon>
        <taxon>Diversisporales</taxon>
        <taxon>Gigasporaceae</taxon>
        <taxon>Gigaspora</taxon>
    </lineage>
</organism>
<keyword evidence="2" id="KW-1185">Reference proteome</keyword>
<proteinExistence type="predicted"/>
<evidence type="ECO:0000313" key="2">
    <source>
        <dbReference type="Proteomes" id="UP000789901"/>
    </source>
</evidence>
<gene>
    <name evidence="1" type="ORF">GMARGA_LOCUS5966</name>
</gene>
<sequence>MGIVKKAFCYEYEYDTQKNYNYSEKLLNIMYLYSFASFRNENYNKICENCNEYNTDPECITSSISSGKKIDKSNLAITGSIALGDPTNADSDFLYEAFPLDGVPRGRLQLQNLEGILLNFVNNYDIYVVLRP</sequence>
<reference evidence="1 2" key="1">
    <citation type="submission" date="2021-06" db="EMBL/GenBank/DDBJ databases">
        <authorList>
            <person name="Kallberg Y."/>
            <person name="Tangrot J."/>
            <person name="Rosling A."/>
        </authorList>
    </citation>
    <scope>NUCLEOTIDE SEQUENCE [LARGE SCALE GENOMIC DNA]</scope>
    <source>
        <strain evidence="1 2">120-4 pot B 10/14</strain>
    </source>
</reference>
<evidence type="ECO:0000313" key="1">
    <source>
        <dbReference type="EMBL" id="CAG8581447.1"/>
    </source>
</evidence>
<comment type="caution">
    <text evidence="1">The sequence shown here is derived from an EMBL/GenBank/DDBJ whole genome shotgun (WGS) entry which is preliminary data.</text>
</comment>
<name>A0ABN7UF46_GIGMA</name>
<protein>
    <submittedName>
        <fullName evidence="1">6494_t:CDS:1</fullName>
    </submittedName>
</protein>
<dbReference type="Proteomes" id="UP000789901">
    <property type="component" value="Unassembled WGS sequence"/>
</dbReference>
<accession>A0ABN7UF46</accession>
<dbReference type="EMBL" id="CAJVQB010002618">
    <property type="protein sequence ID" value="CAG8581447.1"/>
    <property type="molecule type" value="Genomic_DNA"/>
</dbReference>